<feature type="region of interest" description="Disordered" evidence="1">
    <location>
        <begin position="277"/>
        <end position="401"/>
    </location>
</feature>
<dbReference type="VEuPathDB" id="FungiDB:PV10_08431"/>
<name>A0A438N757_EXOME</name>
<evidence type="ECO:0000313" key="4">
    <source>
        <dbReference type="Proteomes" id="UP000288859"/>
    </source>
</evidence>
<gene>
    <name evidence="3" type="ORF">B0A52_03791</name>
</gene>
<feature type="compositionally biased region" description="Low complexity" evidence="1">
    <location>
        <begin position="135"/>
        <end position="165"/>
    </location>
</feature>
<dbReference type="OrthoDB" id="4161752at2759"/>
<reference evidence="3 4" key="1">
    <citation type="submission" date="2017-03" db="EMBL/GenBank/DDBJ databases">
        <title>Genomes of endolithic fungi from Antarctica.</title>
        <authorList>
            <person name="Coleine C."/>
            <person name="Masonjones S."/>
            <person name="Stajich J.E."/>
        </authorList>
    </citation>
    <scope>NUCLEOTIDE SEQUENCE [LARGE SCALE GENOMIC DNA]</scope>
    <source>
        <strain evidence="3 4">CCFEE 6314</strain>
    </source>
</reference>
<protein>
    <submittedName>
        <fullName evidence="3">Uncharacterized protein</fullName>
    </submittedName>
</protein>
<dbReference type="Proteomes" id="UP000288859">
    <property type="component" value="Unassembled WGS sequence"/>
</dbReference>
<organism evidence="3 4">
    <name type="scientific">Exophiala mesophila</name>
    <name type="common">Black yeast-like fungus</name>
    <dbReference type="NCBI Taxonomy" id="212818"/>
    <lineage>
        <taxon>Eukaryota</taxon>
        <taxon>Fungi</taxon>
        <taxon>Dikarya</taxon>
        <taxon>Ascomycota</taxon>
        <taxon>Pezizomycotina</taxon>
        <taxon>Eurotiomycetes</taxon>
        <taxon>Chaetothyriomycetidae</taxon>
        <taxon>Chaetothyriales</taxon>
        <taxon>Herpotrichiellaceae</taxon>
        <taxon>Exophiala</taxon>
    </lineage>
</organism>
<keyword evidence="2" id="KW-1133">Transmembrane helix</keyword>
<evidence type="ECO:0000313" key="3">
    <source>
        <dbReference type="EMBL" id="RVX71607.1"/>
    </source>
</evidence>
<accession>A0A438N757</accession>
<evidence type="ECO:0000256" key="1">
    <source>
        <dbReference type="SAM" id="MobiDB-lite"/>
    </source>
</evidence>
<evidence type="ECO:0000256" key="2">
    <source>
        <dbReference type="SAM" id="Phobius"/>
    </source>
</evidence>
<keyword evidence="2" id="KW-0812">Transmembrane</keyword>
<feature type="region of interest" description="Disordered" evidence="1">
    <location>
        <begin position="121"/>
        <end position="199"/>
    </location>
</feature>
<feature type="transmembrane region" description="Helical" evidence="2">
    <location>
        <begin position="206"/>
        <end position="228"/>
    </location>
</feature>
<feature type="compositionally biased region" description="Low complexity" evidence="1">
    <location>
        <begin position="172"/>
        <end position="187"/>
    </location>
</feature>
<dbReference type="PANTHER" id="PTHR16861">
    <property type="entry name" value="GLYCOPROTEIN 38"/>
    <property type="match status" value="1"/>
</dbReference>
<feature type="region of interest" description="Disordered" evidence="1">
    <location>
        <begin position="235"/>
        <end position="262"/>
    </location>
</feature>
<feature type="compositionally biased region" description="Polar residues" evidence="1">
    <location>
        <begin position="327"/>
        <end position="342"/>
    </location>
</feature>
<dbReference type="PANTHER" id="PTHR16861:SF4">
    <property type="entry name" value="SH3 DOMAIN PROTEIN (AFU_ORTHOLOGUE AFUA_1G13610)"/>
    <property type="match status" value="1"/>
</dbReference>
<comment type="caution">
    <text evidence="3">The sequence shown here is derived from an EMBL/GenBank/DDBJ whole genome shotgun (WGS) entry which is preliminary data.</text>
</comment>
<feature type="compositionally biased region" description="Basic and acidic residues" evidence="1">
    <location>
        <begin position="249"/>
        <end position="258"/>
    </location>
</feature>
<sequence>MPSLYPSWVPVGLAWYFVYRILIRGVWGQTIEFQNIPPIVQEDTEIVILWSGGDGVTPIYVDLIQDGRVIDDVVDDDEPEGNVVQSFEWDVDLENNPGGYYTLRLVQGTQTVDSAPINIIDDLGRSATDPPPTSTSPASGTTSAAASTSDSASASPSASGTSAPPTGEPSNTAAETAAAETGTAAEGSNRNNEAGAGDESGLSGGAIAGIVIGVLVVVASVGLLIWFLRRRAQRRRTMTRSTGPGSGFNDEKDHRGDGDGTFLTAAPFAAAAVGGAAHHRKGGIEPDSATSELDGVDKPSQNRQGVHELQASDTARSPVSHELHSPDASTLANSGTGTMSDVSRTEAGESSVRELIGSPVTSGVSPAADSPQDTQRGATARKEIGSTGPNASTRPPVYELD</sequence>
<proteinExistence type="predicted"/>
<keyword evidence="2" id="KW-0472">Membrane</keyword>
<dbReference type="EMBL" id="NAJM01000016">
    <property type="protein sequence ID" value="RVX71607.1"/>
    <property type="molecule type" value="Genomic_DNA"/>
</dbReference>
<dbReference type="AlphaFoldDB" id="A0A438N757"/>